<dbReference type="GO" id="GO:0097367">
    <property type="term" value="F:carbohydrate derivative binding"/>
    <property type="evidence" value="ECO:0007669"/>
    <property type="project" value="InterPro"/>
</dbReference>
<dbReference type="Gene3D" id="3.40.50.10490">
    <property type="entry name" value="Glucose-6-phosphate isomerase like protein, domain 1"/>
    <property type="match status" value="1"/>
</dbReference>
<dbReference type="GO" id="GO:1901135">
    <property type="term" value="P:carbohydrate derivative metabolic process"/>
    <property type="evidence" value="ECO:0007669"/>
    <property type="project" value="InterPro"/>
</dbReference>
<dbReference type="InterPro" id="IPR050099">
    <property type="entry name" value="SIS_GmhA/DiaA_subfam"/>
</dbReference>
<dbReference type="CDD" id="cd05013">
    <property type="entry name" value="SIS_RpiR"/>
    <property type="match status" value="1"/>
</dbReference>
<comment type="caution">
    <text evidence="1">The sequence shown here is derived from an EMBL/GenBank/DDBJ whole genome shotgun (WGS) entry which is preliminary data.</text>
</comment>
<organism evidence="1 2">
    <name type="scientific">Terrimesophilobacter mesophilus</name>
    <dbReference type="NCBI Taxonomy" id="433647"/>
    <lineage>
        <taxon>Bacteria</taxon>
        <taxon>Bacillati</taxon>
        <taxon>Actinomycetota</taxon>
        <taxon>Actinomycetes</taxon>
        <taxon>Micrococcales</taxon>
        <taxon>Microbacteriaceae</taxon>
        <taxon>Terrimesophilobacter</taxon>
    </lineage>
</organism>
<dbReference type="NCBIfam" id="NF002805">
    <property type="entry name" value="PRK02947.1"/>
    <property type="match status" value="1"/>
</dbReference>
<dbReference type="PANTHER" id="PTHR30390">
    <property type="entry name" value="SEDOHEPTULOSE 7-PHOSPHATE ISOMERASE / DNAA INITIATOR-ASSOCIATING FACTOR FOR REPLICATION INITIATION"/>
    <property type="match status" value="1"/>
</dbReference>
<dbReference type="Proteomes" id="UP000298488">
    <property type="component" value="Unassembled WGS sequence"/>
</dbReference>
<gene>
    <name evidence="1" type="ORF">E3N84_06805</name>
</gene>
<evidence type="ECO:0000313" key="2">
    <source>
        <dbReference type="Proteomes" id="UP000298488"/>
    </source>
</evidence>
<dbReference type="InterPro" id="IPR001347">
    <property type="entry name" value="SIS_dom"/>
</dbReference>
<dbReference type="PANTHER" id="PTHR30390:SF7">
    <property type="entry name" value="PHOSPHOHEPTOSE ISOMERASE"/>
    <property type="match status" value="1"/>
</dbReference>
<sequence length="246" mass="25802">MSRDARSSGREFLAIARQLIERLELEEWENISAAAVCVADALEGGHSIHAFGTGHSHMLAEELFYRAGGLVQVKPILFEGLMLHASAPLSTSLERLDGLAAALLKDHPIALGDVLIVASNSGSNAVTSELVQLVKELGVTSIALTSLHHAMSTSARSTKLPRLHELADIVIDNGGAVGDAAIAVDGFDKRIAPTSTIVGAAILNTIVAEAVQLLIERGVRPEVYSSSNLDGGDKANANYVAKGLAR</sequence>
<dbReference type="EMBL" id="SOFI01000003">
    <property type="protein sequence ID" value="TFB79776.1"/>
    <property type="molecule type" value="Genomic_DNA"/>
</dbReference>
<dbReference type="PROSITE" id="PS51464">
    <property type="entry name" value="SIS"/>
    <property type="match status" value="1"/>
</dbReference>
<keyword evidence="1" id="KW-0413">Isomerase</keyword>
<dbReference type="RefSeq" id="WP_104095648.1">
    <property type="nucleotide sequence ID" value="NZ_JACHBP010000001.1"/>
</dbReference>
<dbReference type="GO" id="GO:0016853">
    <property type="term" value="F:isomerase activity"/>
    <property type="evidence" value="ECO:0007669"/>
    <property type="project" value="UniProtKB-KW"/>
</dbReference>
<dbReference type="OrthoDB" id="9813831at2"/>
<name>A0A4R8VBL2_9MICO</name>
<dbReference type="InterPro" id="IPR035472">
    <property type="entry name" value="RpiR-like_SIS"/>
</dbReference>
<accession>A0A4R8VBL2</accession>
<evidence type="ECO:0000313" key="1">
    <source>
        <dbReference type="EMBL" id="TFB79776.1"/>
    </source>
</evidence>
<dbReference type="InterPro" id="IPR046348">
    <property type="entry name" value="SIS_dom_sf"/>
</dbReference>
<proteinExistence type="predicted"/>
<dbReference type="SUPFAM" id="SSF53697">
    <property type="entry name" value="SIS domain"/>
    <property type="match status" value="1"/>
</dbReference>
<dbReference type="AlphaFoldDB" id="A0A4R8VBL2"/>
<keyword evidence="2" id="KW-1185">Reference proteome</keyword>
<dbReference type="Pfam" id="PF13580">
    <property type="entry name" value="SIS_2"/>
    <property type="match status" value="1"/>
</dbReference>
<protein>
    <submittedName>
        <fullName evidence="1">Sugar isomerase domain-containing protein</fullName>
    </submittedName>
</protein>
<reference evidence="1 2" key="1">
    <citation type="submission" date="2019-03" db="EMBL/GenBank/DDBJ databases">
        <title>Genomics of glacier-inhabiting Cryobacterium strains.</title>
        <authorList>
            <person name="Liu Q."/>
            <person name="Xin Y.-H."/>
        </authorList>
    </citation>
    <scope>NUCLEOTIDE SEQUENCE [LARGE SCALE GENOMIC DNA]</scope>
    <source>
        <strain evidence="1 2">CGMCC 1.10440</strain>
    </source>
</reference>